<evidence type="ECO:0000256" key="7">
    <source>
        <dbReference type="ARBA" id="ARBA00023136"/>
    </source>
</evidence>
<evidence type="ECO:0000256" key="1">
    <source>
        <dbReference type="ARBA" id="ARBA00009510"/>
    </source>
</evidence>
<comment type="similarity">
    <text evidence="1 9">Belongs to the nucleoporin Nup84/Nup107 family.</text>
</comment>
<comment type="caution">
    <text evidence="10">The sequence shown here is derived from an EMBL/GenBank/DDBJ whole genome shotgun (WGS) entry which is preliminary data.</text>
</comment>
<keyword evidence="5 9" id="KW-0811">Translocation</keyword>
<reference evidence="10 11" key="1">
    <citation type="submission" date="2020-08" db="EMBL/GenBank/DDBJ databases">
        <authorList>
            <person name="Hejnol A."/>
        </authorList>
    </citation>
    <scope>NUCLEOTIDE SEQUENCE [LARGE SCALE GENOMIC DNA]</scope>
</reference>
<dbReference type="OrthoDB" id="3098at2759"/>
<dbReference type="GO" id="GO:0000973">
    <property type="term" value="P:post-transcriptional tethering of RNA polymerase II gene DNA at nuclear periphery"/>
    <property type="evidence" value="ECO:0007669"/>
    <property type="project" value="TreeGrafter"/>
</dbReference>
<dbReference type="GO" id="GO:0006606">
    <property type="term" value="P:protein import into nucleus"/>
    <property type="evidence" value="ECO:0007669"/>
    <property type="project" value="TreeGrafter"/>
</dbReference>
<dbReference type="GO" id="GO:0031080">
    <property type="term" value="C:nuclear pore outer ring"/>
    <property type="evidence" value="ECO:0007669"/>
    <property type="project" value="TreeGrafter"/>
</dbReference>
<dbReference type="PANTHER" id="PTHR13003:SF2">
    <property type="entry name" value="NUCLEAR PORE COMPLEX PROTEIN NUP107"/>
    <property type="match status" value="1"/>
</dbReference>
<keyword evidence="6 9" id="KW-0906">Nuclear pore complex</keyword>
<dbReference type="Gene3D" id="1.20.190.50">
    <property type="match status" value="1"/>
</dbReference>
<dbReference type="GO" id="GO:0006406">
    <property type="term" value="P:mRNA export from nucleus"/>
    <property type="evidence" value="ECO:0007669"/>
    <property type="project" value="TreeGrafter"/>
</dbReference>
<keyword evidence="7 9" id="KW-0472">Membrane</keyword>
<keyword evidence="3" id="KW-0509">mRNA transport</keyword>
<dbReference type="Proteomes" id="UP000549394">
    <property type="component" value="Unassembled WGS sequence"/>
</dbReference>
<proteinExistence type="inferred from homology"/>
<accession>A0A7I8VU45</accession>
<dbReference type="AlphaFoldDB" id="A0A7I8VU45"/>
<keyword evidence="4" id="KW-0653">Protein transport</keyword>
<name>A0A7I8VU45_9ANNE</name>
<evidence type="ECO:0000313" key="11">
    <source>
        <dbReference type="Proteomes" id="UP000549394"/>
    </source>
</evidence>
<dbReference type="EMBL" id="CAJFCJ010000009">
    <property type="protein sequence ID" value="CAD5118942.1"/>
    <property type="molecule type" value="Genomic_DNA"/>
</dbReference>
<gene>
    <name evidence="10" type="ORF">DGYR_LOCUS7243</name>
</gene>
<sequence length="808" mass="92941">MANMSDISFVGFHASVNRSEMSLKTEKSILNTTNPSHILEEDPSISQATSLFSEFMDAMRDYGNEHEILPLLLSYEQLCSDHVKLLSKLLAASAPNNRLIQEAGLQRNLLEQEKQTWMLLYTLYDDRVRTDGRKAAGNRSEIECKTEKQLIKRLFEMDDFVRTAQRIVDWLEYASAEKLEEFYNKIQYFIDHAGQAGENTLFSLKRGKYSGIVQHMDPDACMRENQKLTSLDEEDEDRLLRHIWACIRAGQLEEAQHISTKCGQPWRAATLEGWRLYHDPNLTMEDEGEVEGNTSRDLWTSIAWKVCESEGVSSLEKAIYGTLCGHLPSVLAVCQSWHDHFWARLKVAILARVEQELFTIRVRSAKMLAPPEDLMKNSATSFSQILNDVEGTEKDRVKYESKEKYNILQKLIILGDTSELLRVMAEWIDDELEEDTSLINSHLLRFMAHLVLFLRTVTTLNDAAADDDAVRVLRAYVQHLIKSGPSEVVSFYTAKLPIDMQADVLALFFQSVTGSDDRHAQMFMAQSVGIDVYSATRGVVQLIRDDPKSTDEEIISALEWLTFDRGQRMDAIKSSNSIIRMFLMREKLDVARQVLSKLPDQSIDQVLSQWTSQMGFSDLPPEDSNAVRELLALKAYLEANTAFQDWFTHIHRERPNPPNRLTRNAAFQDRVAFEQENKAFECEMDRWQRGADRLAHDAVDKLYKVLNFPGKWLIDEYSSTIGDELRQQQLRRLRQFCIPSLVNLLLTVLRESNRLREAMQVADILADEEKQLYSVFSQADLQRLMNSFREFGMEFMQNPGIDSLGYKK</sequence>
<dbReference type="GO" id="GO:0017056">
    <property type="term" value="F:structural constituent of nuclear pore"/>
    <property type="evidence" value="ECO:0007669"/>
    <property type="project" value="UniProtKB-UniRule"/>
</dbReference>
<evidence type="ECO:0000256" key="2">
    <source>
        <dbReference type="ARBA" id="ARBA00022448"/>
    </source>
</evidence>
<evidence type="ECO:0000256" key="4">
    <source>
        <dbReference type="ARBA" id="ARBA00022927"/>
    </source>
</evidence>
<evidence type="ECO:0000256" key="9">
    <source>
        <dbReference type="RuleBase" id="RU365072"/>
    </source>
</evidence>
<evidence type="ECO:0000256" key="5">
    <source>
        <dbReference type="ARBA" id="ARBA00023010"/>
    </source>
</evidence>
<keyword evidence="2 9" id="KW-0813">Transport</keyword>
<comment type="subunit">
    <text evidence="9">Part of the nuclear pore complex (NPC).</text>
</comment>
<dbReference type="Pfam" id="PF04121">
    <property type="entry name" value="Nup84_Nup100"/>
    <property type="match status" value="1"/>
</dbReference>
<comment type="subcellular location">
    <subcellularLocation>
        <location evidence="9">Nucleus</location>
        <location evidence="9">Nuclear pore complex</location>
    </subcellularLocation>
    <subcellularLocation>
        <location evidence="9">Nucleus membrane</location>
    </subcellularLocation>
</comment>
<dbReference type="FunFam" id="1.10.3450.20:FF:000001">
    <property type="entry name" value="Nuclear pore complex protein"/>
    <property type="match status" value="1"/>
</dbReference>
<dbReference type="Gene3D" id="1.10.3450.20">
    <property type="match status" value="1"/>
</dbReference>
<evidence type="ECO:0000256" key="8">
    <source>
        <dbReference type="ARBA" id="ARBA00023242"/>
    </source>
</evidence>
<evidence type="ECO:0000313" key="10">
    <source>
        <dbReference type="EMBL" id="CAD5118942.1"/>
    </source>
</evidence>
<evidence type="ECO:0000256" key="3">
    <source>
        <dbReference type="ARBA" id="ARBA00022816"/>
    </source>
</evidence>
<organism evidence="10 11">
    <name type="scientific">Dimorphilus gyrociliatus</name>
    <dbReference type="NCBI Taxonomy" id="2664684"/>
    <lineage>
        <taxon>Eukaryota</taxon>
        <taxon>Metazoa</taxon>
        <taxon>Spiralia</taxon>
        <taxon>Lophotrochozoa</taxon>
        <taxon>Annelida</taxon>
        <taxon>Polychaeta</taxon>
        <taxon>Polychaeta incertae sedis</taxon>
        <taxon>Dinophilidae</taxon>
        <taxon>Dimorphilus</taxon>
    </lineage>
</organism>
<dbReference type="GO" id="GO:0031965">
    <property type="term" value="C:nuclear membrane"/>
    <property type="evidence" value="ECO:0007669"/>
    <property type="project" value="UniProtKB-SubCell"/>
</dbReference>
<keyword evidence="8 9" id="KW-0539">Nucleus</keyword>
<dbReference type="InterPro" id="IPR007252">
    <property type="entry name" value="Nup84/Nup107"/>
</dbReference>
<dbReference type="PANTHER" id="PTHR13003">
    <property type="entry name" value="NUP107-RELATED"/>
    <property type="match status" value="1"/>
</dbReference>
<comment type="function">
    <text evidence="9">Functions as a component of the nuclear pore complex (NPC).</text>
</comment>
<protein>
    <recommendedName>
        <fullName evidence="9">Nuclear pore complex protein</fullName>
    </recommendedName>
</protein>
<keyword evidence="11" id="KW-1185">Reference proteome</keyword>
<evidence type="ECO:0000256" key="6">
    <source>
        <dbReference type="ARBA" id="ARBA00023132"/>
    </source>
</evidence>